<dbReference type="AlphaFoldDB" id="Q027J6"/>
<reference evidence="2" key="1">
    <citation type="submission" date="2006-10" db="EMBL/GenBank/DDBJ databases">
        <title>Complete sequence of Solibacter usitatus Ellin6076.</title>
        <authorList>
            <consortium name="US DOE Joint Genome Institute"/>
            <person name="Copeland A."/>
            <person name="Lucas S."/>
            <person name="Lapidus A."/>
            <person name="Barry K."/>
            <person name="Detter J.C."/>
            <person name="Glavina del Rio T."/>
            <person name="Hammon N."/>
            <person name="Israni S."/>
            <person name="Dalin E."/>
            <person name="Tice H."/>
            <person name="Pitluck S."/>
            <person name="Thompson L.S."/>
            <person name="Brettin T."/>
            <person name="Bruce D."/>
            <person name="Han C."/>
            <person name="Tapia R."/>
            <person name="Gilna P."/>
            <person name="Schmutz J."/>
            <person name="Larimer F."/>
            <person name="Land M."/>
            <person name="Hauser L."/>
            <person name="Kyrpides N."/>
            <person name="Mikhailova N."/>
            <person name="Janssen P.H."/>
            <person name="Kuske C.R."/>
            <person name="Richardson P."/>
        </authorList>
    </citation>
    <scope>NUCLEOTIDE SEQUENCE</scope>
    <source>
        <strain evidence="2">Ellin6076</strain>
    </source>
</reference>
<dbReference type="eggNOG" id="COG1082">
    <property type="taxonomic scope" value="Bacteria"/>
</dbReference>
<proteinExistence type="predicted"/>
<dbReference type="STRING" id="234267.Acid_1821"/>
<dbReference type="InterPro" id="IPR050312">
    <property type="entry name" value="IolE/XylAMocC-like"/>
</dbReference>
<dbReference type="HOGENOM" id="CLU_882500_0_0_0"/>
<dbReference type="PANTHER" id="PTHR12110">
    <property type="entry name" value="HYDROXYPYRUVATE ISOMERASE"/>
    <property type="match status" value="1"/>
</dbReference>
<keyword evidence="2" id="KW-0413">Isomerase</keyword>
<protein>
    <submittedName>
        <fullName evidence="2">Xylose isomerase domain protein TIM barrel</fullName>
    </submittedName>
</protein>
<dbReference type="SUPFAM" id="SSF51658">
    <property type="entry name" value="Xylose isomerase-like"/>
    <property type="match status" value="1"/>
</dbReference>
<dbReference type="InParanoid" id="Q027J6"/>
<evidence type="ECO:0000259" key="1">
    <source>
        <dbReference type="Pfam" id="PF01261"/>
    </source>
</evidence>
<dbReference type="GO" id="GO:0016853">
    <property type="term" value="F:isomerase activity"/>
    <property type="evidence" value="ECO:0007669"/>
    <property type="project" value="UniProtKB-KW"/>
</dbReference>
<dbReference type="InterPro" id="IPR013022">
    <property type="entry name" value="Xyl_isomerase-like_TIM-brl"/>
</dbReference>
<evidence type="ECO:0000313" key="2">
    <source>
        <dbReference type="EMBL" id="ABJ82811.1"/>
    </source>
</evidence>
<dbReference type="KEGG" id="sus:Acid_1821"/>
<dbReference type="InterPro" id="IPR036237">
    <property type="entry name" value="Xyl_isomerase-like_sf"/>
</dbReference>
<organism evidence="2">
    <name type="scientific">Solibacter usitatus (strain Ellin6076)</name>
    <dbReference type="NCBI Taxonomy" id="234267"/>
    <lineage>
        <taxon>Bacteria</taxon>
        <taxon>Pseudomonadati</taxon>
        <taxon>Acidobacteriota</taxon>
        <taxon>Terriglobia</taxon>
        <taxon>Bryobacterales</taxon>
        <taxon>Solibacteraceae</taxon>
        <taxon>Candidatus Solibacter</taxon>
    </lineage>
</organism>
<feature type="domain" description="Xylose isomerase-like TIM barrel" evidence="1">
    <location>
        <begin position="94"/>
        <end position="268"/>
    </location>
</feature>
<dbReference type="OrthoDB" id="9804047at2"/>
<dbReference type="EMBL" id="CP000473">
    <property type="protein sequence ID" value="ABJ82811.1"/>
    <property type="molecule type" value="Genomic_DNA"/>
</dbReference>
<dbReference type="Gene3D" id="3.20.20.150">
    <property type="entry name" value="Divalent-metal-dependent TIM barrel enzymes"/>
    <property type="match status" value="1"/>
</dbReference>
<accession>Q027J6</accession>
<gene>
    <name evidence="2" type="ordered locus">Acid_1821</name>
</gene>
<dbReference type="Pfam" id="PF01261">
    <property type="entry name" value="AP_endonuc_2"/>
    <property type="match status" value="1"/>
</dbReference>
<sequence length="285" mass="32144">MFSRRDFGRIALSAIPLAAARGAMIDSRVSGVQIGAQSYSFRDRPMEKAIEACKEVGLGECELWQGHVEPNPSGPDAREELRKWRLETPLDHFATIRKQWNDAGIVLYAYNLSFNDSFTDAEIDRGFEIARAMGVKVLTASSTVSAAKKVAPFADRHKIQVAMHGHDNLSDPNQFAKPESFEAALRMSKYFMINLDIGHFTSAGYDPVEYLKQHHDRIVDLHIKDRNKKHDNLPFGQGETPIKEVLLLLSRNKWKIPANIEYEYKGNNAVAEVSKCYQYMKAALA</sequence>
<name>Q027J6_SOLUE</name>